<organism evidence="2 3">
    <name type="scientific">Bifidobacterium animalis subsp. lactis CNCM I-2494</name>
    <dbReference type="NCBI Taxonomy" id="1042403"/>
    <lineage>
        <taxon>Bacteria</taxon>
        <taxon>Bacillati</taxon>
        <taxon>Actinomycetota</taxon>
        <taxon>Actinomycetes</taxon>
        <taxon>Bifidobacteriales</taxon>
        <taxon>Bifidobacteriaceae</taxon>
        <taxon>Bifidobacterium</taxon>
    </lineage>
</organism>
<evidence type="ECO:0000256" key="1">
    <source>
        <dbReference type="SAM" id="Phobius"/>
    </source>
</evidence>
<name>A0A806FMN5_BIFAN</name>
<sequence>MSTFERRSGTPVAVIVVSFSITVPISVSFQIPDSQIRRRRDCAADRSGGGDGRRCQMRARSLALTPFEIAVRRRDRAFVGDEFVRIHAQAHRTAGIAPFRAEILEDPVQPLALGLQANARRRGHDQNAVNRIRLLVPLHNLGGDAQVFNAAVRAGANEHGVHRNVADRRARLESHVVERALGGGAFGGVREIVRRGNDARNRDALPRVRAPGDERLEVFRAQRHFGVEHGVVVGAQCFPVLNRLIPHLALRRVRPPLQVCERRLVGRDHAGARTRFDRHVADRHARVHRQLLNGAPAVFEHVSLAAAGADLRNDRENDVFRAHTCRQVALDVDRHRLEWLERERLRCHDMLDFRRAYAERERAERAVRGGVRIAAHNRHAGLRETEHGRERVHDALVRVAERVQAHAEFAAVLLERRQLRGARLVRVRLVYVDRGRVVVFGGDELVEVPRCATGQAEPLKRLRTGHFVHQHEVDIQQVGSAVAALAHQMIGPNLFGQCHSHKPVPPSVVACAGRALPCFSRAARLPHASLSVQTKGWRIAGRVLCQNARCEGFFKDVADCFRTVKHLIFRGI</sequence>
<accession>A0A806FMN5</accession>
<evidence type="ECO:0000313" key="2">
    <source>
        <dbReference type="EMBL" id="AEK29696.1"/>
    </source>
</evidence>
<keyword evidence="1" id="KW-1133">Transmembrane helix</keyword>
<feature type="transmembrane region" description="Helical" evidence="1">
    <location>
        <begin position="12"/>
        <end position="31"/>
    </location>
</feature>
<dbReference type="AntiFam" id="ANF00098">
    <property type="entry name" value="Shadow ORF (opposite leuC)"/>
</dbReference>
<dbReference type="AntiFam" id="ANF00100">
    <property type="entry name" value="Shadow ORF (opposite leuC)"/>
</dbReference>
<proteinExistence type="predicted"/>
<protein>
    <submittedName>
        <fullName evidence="2">Hypothetical membrane associated protein</fullName>
    </submittedName>
</protein>
<evidence type="ECO:0000313" key="3">
    <source>
        <dbReference type="Proteomes" id="UP000008394"/>
    </source>
</evidence>
<dbReference type="AlphaFoldDB" id="A0A806FMN5"/>
<dbReference type="KEGG" id="bnm:BALAC2494_01748"/>
<reference evidence="2 3" key="1">
    <citation type="journal article" date="2011" name="J. Bacteriol.">
        <title>Genome Sequence of the Probiotic Strain Bifidobacterium animalis subsp. lactis CNCM I-2494.</title>
        <authorList>
            <person name="Chervaux C."/>
            <person name="Grimaldi C."/>
            <person name="Bolotin A."/>
            <person name="Quinquis B."/>
            <person name="Legrain-Raspaud S."/>
            <person name="van Hylckama Vlieg J.E."/>
            <person name="Denariaz G."/>
            <person name="Smokvina T."/>
        </authorList>
    </citation>
    <scope>NUCLEOTIDE SEQUENCE [LARGE SCALE GENOMIC DNA]</scope>
    <source>
        <strain evidence="2 3">CNCM I-2494</strain>
    </source>
</reference>
<dbReference type="EMBL" id="CP002915">
    <property type="protein sequence ID" value="AEK29696.1"/>
    <property type="molecule type" value="Genomic_DNA"/>
</dbReference>
<dbReference type="Proteomes" id="UP000008394">
    <property type="component" value="Chromosome"/>
</dbReference>
<gene>
    <name evidence="2" type="ORF">BALAC2494_01748</name>
</gene>
<keyword evidence="1" id="KW-0812">Transmembrane</keyword>
<keyword evidence="1" id="KW-0472">Membrane</keyword>